<gene>
    <name evidence="1" type="ORF">E2C01_048260</name>
</gene>
<evidence type="ECO:0000313" key="2">
    <source>
        <dbReference type="Proteomes" id="UP000324222"/>
    </source>
</evidence>
<dbReference type="AlphaFoldDB" id="A0A5B7G9Q8"/>
<sequence>MNESAIDAPIMKHALCFLDGVSVTTIDSCRQDLGPQQPVGIRFGITFCASQAVTDDQPFRKLTVPHRDTTKHLTSDLSEISDQDRENLVLVFNASKTQFLHLSTQHKLSDNYPFFFNDTELSSSTVNILYSKTSLDERL</sequence>
<reference evidence="1 2" key="1">
    <citation type="submission" date="2019-05" db="EMBL/GenBank/DDBJ databases">
        <title>Another draft genome of Portunus trituberculatus and its Hox gene families provides insights of decapod evolution.</title>
        <authorList>
            <person name="Jeong J.-H."/>
            <person name="Song I."/>
            <person name="Kim S."/>
            <person name="Choi T."/>
            <person name="Kim D."/>
            <person name="Ryu S."/>
            <person name="Kim W."/>
        </authorList>
    </citation>
    <scope>NUCLEOTIDE SEQUENCE [LARGE SCALE GENOMIC DNA]</scope>
    <source>
        <tissue evidence="1">Muscle</tissue>
    </source>
</reference>
<evidence type="ECO:0000313" key="1">
    <source>
        <dbReference type="EMBL" id="MPC54349.1"/>
    </source>
</evidence>
<proteinExistence type="predicted"/>
<keyword evidence="2" id="KW-1185">Reference proteome</keyword>
<organism evidence="1 2">
    <name type="scientific">Portunus trituberculatus</name>
    <name type="common">Swimming crab</name>
    <name type="synonym">Neptunus trituberculatus</name>
    <dbReference type="NCBI Taxonomy" id="210409"/>
    <lineage>
        <taxon>Eukaryota</taxon>
        <taxon>Metazoa</taxon>
        <taxon>Ecdysozoa</taxon>
        <taxon>Arthropoda</taxon>
        <taxon>Crustacea</taxon>
        <taxon>Multicrustacea</taxon>
        <taxon>Malacostraca</taxon>
        <taxon>Eumalacostraca</taxon>
        <taxon>Eucarida</taxon>
        <taxon>Decapoda</taxon>
        <taxon>Pleocyemata</taxon>
        <taxon>Brachyura</taxon>
        <taxon>Eubrachyura</taxon>
        <taxon>Portunoidea</taxon>
        <taxon>Portunidae</taxon>
        <taxon>Portuninae</taxon>
        <taxon>Portunus</taxon>
    </lineage>
</organism>
<dbReference type="EMBL" id="VSRR010012287">
    <property type="protein sequence ID" value="MPC54349.1"/>
    <property type="molecule type" value="Genomic_DNA"/>
</dbReference>
<dbReference type="Proteomes" id="UP000324222">
    <property type="component" value="Unassembled WGS sequence"/>
</dbReference>
<protein>
    <submittedName>
        <fullName evidence="1">Uncharacterized protein</fullName>
    </submittedName>
</protein>
<comment type="caution">
    <text evidence="1">The sequence shown here is derived from an EMBL/GenBank/DDBJ whole genome shotgun (WGS) entry which is preliminary data.</text>
</comment>
<accession>A0A5B7G9Q8</accession>
<name>A0A5B7G9Q8_PORTR</name>